<evidence type="ECO:0000313" key="4">
    <source>
        <dbReference type="Proteomes" id="UP000192067"/>
    </source>
</evidence>
<evidence type="ECO:0000313" key="2">
    <source>
        <dbReference type="EMBL" id="ARE13989.1"/>
    </source>
</evidence>
<evidence type="ECO:0000313" key="3">
    <source>
        <dbReference type="EMBL" id="ARE21378.1"/>
    </source>
</evidence>
<evidence type="ECO:0008006" key="6">
    <source>
        <dbReference type="Google" id="ProtNLM"/>
    </source>
</evidence>
<dbReference type="PROSITE" id="PS51257">
    <property type="entry name" value="PROKAR_LIPOPROTEIN"/>
    <property type="match status" value="1"/>
</dbReference>
<keyword evidence="1" id="KW-0732">Signal</keyword>
<dbReference type="AlphaFoldDB" id="A0A0V8C5H6"/>
<organism evidence="2 4">
    <name type="scientific">Lactococcus lactis subsp. lactis</name>
    <name type="common">Streptococcus lactis</name>
    <dbReference type="NCBI Taxonomy" id="1360"/>
    <lineage>
        <taxon>Bacteria</taxon>
        <taxon>Bacillati</taxon>
        <taxon>Bacillota</taxon>
        <taxon>Bacilli</taxon>
        <taxon>Lactobacillales</taxon>
        <taxon>Streptococcaceae</taxon>
        <taxon>Lactococcus</taxon>
    </lineage>
</organism>
<dbReference type="RefSeq" id="WP_023189711.1">
    <property type="nucleotide sequence ID" value="NZ_CP015902.2"/>
</dbReference>
<feature type="chain" id="PRO_5044368327" description="Lipoprotein" evidence="1">
    <location>
        <begin position="21"/>
        <end position="314"/>
    </location>
</feature>
<sequence>MKNKIIVVAILITTFFSLSACSKLTKSESTLIKGQWELLQEPIQVTSNLKLLDFPNKSTSIVNFTKEKNYQFNEKKHELSYLNSYKYQTSFDISGNILTLSNKKQKMIYYRKNSVQYKKAITPIKNNMTSVNEAWKAQNQSFLKDFEEAIAGNWSNAKGNAQVNLNHDSPDPDATLTISAPKFLFFDISFTGGARDKTMSVNFKDKNISDAAIKISYYDFDTLLGLGWSASENLNETKEKIKKLSFRDLFMDLEEVTLAYSIPDSTLSQEITVSAYRATVSSNITHFDECTITTRDSSTDHEFKAYLTPVETTN</sequence>
<accession>A0A0V8C5H6</accession>
<dbReference type="EMBL" id="CP015904">
    <property type="protein sequence ID" value="ARE13989.1"/>
    <property type="molecule type" value="Genomic_DNA"/>
</dbReference>
<reference evidence="4 5" key="1">
    <citation type="journal article" date="2017" name="BMC Genomics">
        <title>Comparative and functional genomics of the Lactococcus lactis taxon; insights into evolution and niche adaptation.</title>
        <authorList>
            <person name="Kelleher P."/>
            <person name="Bottacini F."/>
            <person name="Mahony J."/>
            <person name="Kilcawley K.N."/>
            <person name="van Sinderen D."/>
        </authorList>
    </citation>
    <scope>NUCLEOTIDE SEQUENCE [LARGE SCALE GENOMIC DNA]</scope>
    <source>
        <strain evidence="3 5">UC06</strain>
        <strain evidence="2 4">UC11</strain>
    </source>
</reference>
<dbReference type="EMBL" id="CP015902">
    <property type="protein sequence ID" value="ARE21378.1"/>
    <property type="molecule type" value="Genomic_DNA"/>
</dbReference>
<reference evidence="3" key="2">
    <citation type="submission" date="2023-07" db="EMBL/GenBank/DDBJ databases">
        <authorList>
            <person name="McDonnell B."/>
        </authorList>
    </citation>
    <scope>NUCLEOTIDE SEQUENCE</scope>
    <source>
        <strain evidence="3">UC06</strain>
    </source>
</reference>
<proteinExistence type="predicted"/>
<dbReference type="Proteomes" id="UP000192095">
    <property type="component" value="Chromosome"/>
</dbReference>
<protein>
    <recommendedName>
        <fullName evidence="6">Lipoprotein</fullName>
    </recommendedName>
</protein>
<evidence type="ECO:0000256" key="1">
    <source>
        <dbReference type="SAM" id="SignalP"/>
    </source>
</evidence>
<feature type="signal peptide" evidence="1">
    <location>
        <begin position="1"/>
        <end position="20"/>
    </location>
</feature>
<name>A0A0V8C5H6_LACLL</name>
<gene>
    <name evidence="3" type="ORF">LLUC06_1836</name>
    <name evidence="2" type="ORF">LLUC11_1660</name>
</gene>
<evidence type="ECO:0000313" key="5">
    <source>
        <dbReference type="Proteomes" id="UP000192095"/>
    </source>
</evidence>
<dbReference type="Proteomes" id="UP000192067">
    <property type="component" value="Chromosome"/>
</dbReference>